<evidence type="ECO:0000313" key="7">
    <source>
        <dbReference type="Proteomes" id="UP000747399"/>
    </source>
</evidence>
<evidence type="ECO:0000256" key="3">
    <source>
        <dbReference type="ARBA" id="ARBA00023239"/>
    </source>
</evidence>
<feature type="region of interest" description="Disordered" evidence="4">
    <location>
        <begin position="215"/>
        <end position="255"/>
    </location>
</feature>
<dbReference type="GO" id="GO:0009097">
    <property type="term" value="P:isoleucine biosynthetic process"/>
    <property type="evidence" value="ECO:0007669"/>
    <property type="project" value="TreeGrafter"/>
</dbReference>
<reference evidence="6" key="1">
    <citation type="journal article" date="2021" name="Proc. Natl. Acad. Sci. U.S.A.">
        <title>Three genomes in the algal genus Volvox reveal the fate of a haploid sex-determining region after a transition to homothallism.</title>
        <authorList>
            <person name="Yamamoto K."/>
            <person name="Hamaji T."/>
            <person name="Kawai-Toyooka H."/>
            <person name="Matsuzaki R."/>
            <person name="Takahashi F."/>
            <person name="Nishimura Y."/>
            <person name="Kawachi M."/>
            <person name="Noguchi H."/>
            <person name="Minakuchi Y."/>
            <person name="Umen J.G."/>
            <person name="Toyoda A."/>
            <person name="Nozaki H."/>
        </authorList>
    </citation>
    <scope>NUCLEOTIDE SEQUENCE</scope>
    <source>
        <strain evidence="6">NIES-3780</strain>
    </source>
</reference>
<feature type="domain" description="Tryptophan synthase beta chain-like PALP" evidence="5">
    <location>
        <begin position="305"/>
        <end position="526"/>
    </location>
</feature>
<organism evidence="6 7">
    <name type="scientific">Volvox africanus</name>
    <dbReference type="NCBI Taxonomy" id="51714"/>
    <lineage>
        <taxon>Eukaryota</taxon>
        <taxon>Viridiplantae</taxon>
        <taxon>Chlorophyta</taxon>
        <taxon>core chlorophytes</taxon>
        <taxon>Chlorophyceae</taxon>
        <taxon>CS clade</taxon>
        <taxon>Chlamydomonadales</taxon>
        <taxon>Volvocaceae</taxon>
        <taxon>Volvox</taxon>
    </lineage>
</organism>
<feature type="domain" description="Tryptophan synthase beta chain-like PALP" evidence="5">
    <location>
        <begin position="110"/>
        <end position="188"/>
    </location>
</feature>
<dbReference type="Gene3D" id="3.40.50.1100">
    <property type="match status" value="4"/>
</dbReference>
<dbReference type="GO" id="GO:0004794">
    <property type="term" value="F:threonine deaminase activity"/>
    <property type="evidence" value="ECO:0007669"/>
    <property type="project" value="TreeGrafter"/>
</dbReference>
<feature type="region of interest" description="Disordered" evidence="4">
    <location>
        <begin position="269"/>
        <end position="304"/>
    </location>
</feature>
<dbReference type="Proteomes" id="UP000747399">
    <property type="component" value="Unassembled WGS sequence"/>
</dbReference>
<evidence type="ECO:0000313" key="6">
    <source>
        <dbReference type="EMBL" id="GIL66139.1"/>
    </source>
</evidence>
<comment type="cofactor">
    <cofactor evidence="1">
        <name>pyridoxal 5'-phosphate</name>
        <dbReference type="ChEBI" id="CHEBI:597326"/>
    </cofactor>
</comment>
<keyword evidence="7" id="KW-1185">Reference proteome</keyword>
<dbReference type="SUPFAM" id="SSF53686">
    <property type="entry name" value="Tryptophan synthase beta subunit-like PLP-dependent enzymes"/>
    <property type="match status" value="2"/>
</dbReference>
<accession>A0A8J4FD82</accession>
<dbReference type="InterPro" id="IPR036052">
    <property type="entry name" value="TrpB-like_PALP_sf"/>
</dbReference>
<gene>
    <name evidence="6" type="ORF">Vafri_19741</name>
</gene>
<evidence type="ECO:0000256" key="1">
    <source>
        <dbReference type="ARBA" id="ARBA00001933"/>
    </source>
</evidence>
<dbReference type="GO" id="GO:0006565">
    <property type="term" value="P:L-serine catabolic process"/>
    <property type="evidence" value="ECO:0007669"/>
    <property type="project" value="TreeGrafter"/>
</dbReference>
<dbReference type="PANTHER" id="PTHR48078:SF6">
    <property type="entry name" value="L-THREONINE DEHYDRATASE CATABOLIC TDCB"/>
    <property type="match status" value="1"/>
</dbReference>
<dbReference type="InterPro" id="IPR001926">
    <property type="entry name" value="TrpB-like_PALP"/>
</dbReference>
<dbReference type="InterPro" id="IPR050147">
    <property type="entry name" value="Ser/Thr_Dehydratase"/>
</dbReference>
<feature type="compositionally biased region" description="Low complexity" evidence="4">
    <location>
        <begin position="46"/>
        <end position="68"/>
    </location>
</feature>
<proteinExistence type="predicted"/>
<dbReference type="EMBL" id="BNCO01000081">
    <property type="protein sequence ID" value="GIL66139.1"/>
    <property type="molecule type" value="Genomic_DNA"/>
</dbReference>
<keyword evidence="3" id="KW-0456">Lyase</keyword>
<evidence type="ECO:0000256" key="4">
    <source>
        <dbReference type="SAM" id="MobiDB-lite"/>
    </source>
</evidence>
<feature type="compositionally biased region" description="Low complexity" evidence="4">
    <location>
        <begin position="215"/>
        <end position="233"/>
    </location>
</feature>
<sequence length="564" mass="59067">MALPSTTEELLELLDRNGWSTVAFRRRLDVEEWPSELQLQHQTPSRPQQLEPNLQQQQHQELRQAAEPTEPPQPAAIASSPLLESTVNLLNISDVVAREAAVAYGKIHEYVRHTPLEPSPWLSSLAGSATGRSCVALLKLESEQHTGSFKVRGALSKLLSLPPEALVRGVFTASTGNHALAILYACKSLSEQPTQLAKIDDVPVPETIASDIQAQPAVGSGPGAAPVTAPGASIQPVQQQPQLSLHADPEGAENGVNSEATAAASFYAAAASDESDLERGDTRRKWGSSTPGTEDGASDSSALRRLRPQLYIPNTASPYKIRKLMSMGAELHLYGTDCLEAELAARAAATTADAVYVSPYNDPWVMAGQGTVGLELLAARRRGQLDVVLVPVGGGGLIAGIASVLKAADPGIQVVGCQPAVSDVMTRSAASGTIEPELADTDDGRGSTLSDATAGGVEFGSITLQPCLNCVDEWVTVTEVEIAEALVGLLEEQSKLVEGAAACALAAFKRMAPRFAGKCVVVVCCGGNISVASLLRAIELAKPAAVGATEVTGICRRCESDGVQ</sequence>
<evidence type="ECO:0000256" key="2">
    <source>
        <dbReference type="ARBA" id="ARBA00022898"/>
    </source>
</evidence>
<feature type="region of interest" description="Disordered" evidence="4">
    <location>
        <begin position="35"/>
        <end position="77"/>
    </location>
</feature>
<dbReference type="GO" id="GO:0003941">
    <property type="term" value="F:L-serine ammonia-lyase activity"/>
    <property type="evidence" value="ECO:0007669"/>
    <property type="project" value="TreeGrafter"/>
</dbReference>
<dbReference type="Pfam" id="PF00291">
    <property type="entry name" value="PALP"/>
    <property type="match status" value="2"/>
</dbReference>
<name>A0A8J4FD82_9CHLO</name>
<comment type="caution">
    <text evidence="6">The sequence shown here is derived from an EMBL/GenBank/DDBJ whole genome shotgun (WGS) entry which is preliminary data.</text>
</comment>
<dbReference type="GO" id="GO:0006567">
    <property type="term" value="P:L-threonine catabolic process"/>
    <property type="evidence" value="ECO:0007669"/>
    <property type="project" value="TreeGrafter"/>
</dbReference>
<evidence type="ECO:0000259" key="5">
    <source>
        <dbReference type="Pfam" id="PF00291"/>
    </source>
</evidence>
<dbReference type="PANTHER" id="PTHR48078">
    <property type="entry name" value="THREONINE DEHYDRATASE, MITOCHONDRIAL-RELATED"/>
    <property type="match status" value="1"/>
</dbReference>
<dbReference type="AlphaFoldDB" id="A0A8J4FD82"/>
<protein>
    <recommendedName>
        <fullName evidence="5">Tryptophan synthase beta chain-like PALP domain-containing protein</fullName>
    </recommendedName>
</protein>
<keyword evidence="2" id="KW-0663">Pyridoxal phosphate</keyword>